<reference evidence="8" key="1">
    <citation type="submission" date="2020-10" db="EMBL/GenBank/DDBJ databases">
        <authorList>
            <person name="Gilroy R."/>
        </authorList>
    </citation>
    <scope>NUCLEOTIDE SEQUENCE</scope>
    <source>
        <strain evidence="8">ChiSxjej2B14-8506</strain>
    </source>
</reference>
<dbReference type="Gene3D" id="3.20.20.80">
    <property type="entry name" value="Glycosidases"/>
    <property type="match status" value="1"/>
</dbReference>
<dbReference type="EMBL" id="DVNK01000037">
    <property type="protein sequence ID" value="HIU46737.1"/>
    <property type="molecule type" value="Genomic_DNA"/>
</dbReference>
<accession>A0A9D1LRP4</accession>
<evidence type="ECO:0000256" key="4">
    <source>
        <dbReference type="ARBA" id="ARBA00022729"/>
    </source>
</evidence>
<dbReference type="GO" id="GO:0006004">
    <property type="term" value="P:fucose metabolic process"/>
    <property type="evidence" value="ECO:0007669"/>
    <property type="project" value="InterPro"/>
</dbReference>
<dbReference type="InterPro" id="IPR057739">
    <property type="entry name" value="Glyco_hydro_29_N"/>
</dbReference>
<dbReference type="GO" id="GO:0005764">
    <property type="term" value="C:lysosome"/>
    <property type="evidence" value="ECO:0007669"/>
    <property type="project" value="TreeGrafter"/>
</dbReference>
<keyword evidence="5" id="KW-0378">Hydrolase</keyword>
<dbReference type="InterPro" id="IPR017853">
    <property type="entry name" value="GH"/>
</dbReference>
<dbReference type="SMART" id="SM00812">
    <property type="entry name" value="Alpha_L_fucos"/>
    <property type="match status" value="1"/>
</dbReference>
<organism evidence="8 9">
    <name type="scientific">Candidatus Fimadaptatus faecigallinarum</name>
    <dbReference type="NCBI Taxonomy" id="2840814"/>
    <lineage>
        <taxon>Bacteria</taxon>
        <taxon>Bacillati</taxon>
        <taxon>Bacillota</taxon>
        <taxon>Clostridia</taxon>
        <taxon>Eubacteriales</taxon>
        <taxon>Candidatus Fimadaptatus</taxon>
    </lineage>
</organism>
<protein>
    <recommendedName>
        <fullName evidence="3">alpha-L-fucosidase</fullName>
        <ecNumber evidence="3">3.2.1.51</ecNumber>
    </recommendedName>
</protein>
<reference evidence="8" key="2">
    <citation type="journal article" date="2021" name="PeerJ">
        <title>Extensive microbial diversity within the chicken gut microbiome revealed by metagenomics and culture.</title>
        <authorList>
            <person name="Gilroy R."/>
            <person name="Ravi A."/>
            <person name="Getino M."/>
            <person name="Pursley I."/>
            <person name="Horton D.L."/>
            <person name="Alikhan N.F."/>
            <person name="Baker D."/>
            <person name="Gharbi K."/>
            <person name="Hall N."/>
            <person name="Watson M."/>
            <person name="Adriaenssens E.M."/>
            <person name="Foster-Nyarko E."/>
            <person name="Jarju S."/>
            <person name="Secka A."/>
            <person name="Antonio M."/>
            <person name="Oren A."/>
            <person name="Chaudhuri R.R."/>
            <person name="La Ragione R."/>
            <person name="Hildebrand F."/>
            <person name="Pallen M.J."/>
        </authorList>
    </citation>
    <scope>NUCLEOTIDE SEQUENCE</scope>
    <source>
        <strain evidence="8">ChiSxjej2B14-8506</strain>
    </source>
</reference>
<comment type="similarity">
    <text evidence="2">Belongs to the glycosyl hydrolase 29 family.</text>
</comment>
<dbReference type="GO" id="GO:0004560">
    <property type="term" value="F:alpha-L-fucosidase activity"/>
    <property type="evidence" value="ECO:0007669"/>
    <property type="project" value="InterPro"/>
</dbReference>
<dbReference type="EC" id="3.2.1.51" evidence="3"/>
<dbReference type="PANTHER" id="PTHR10030:SF37">
    <property type="entry name" value="ALPHA-L-FUCOSIDASE-RELATED"/>
    <property type="match status" value="1"/>
</dbReference>
<dbReference type="Proteomes" id="UP000824123">
    <property type="component" value="Unassembled WGS sequence"/>
</dbReference>
<gene>
    <name evidence="8" type="ORF">IAC59_05720</name>
</gene>
<evidence type="ECO:0000313" key="9">
    <source>
        <dbReference type="Proteomes" id="UP000824123"/>
    </source>
</evidence>
<dbReference type="Pfam" id="PF01120">
    <property type="entry name" value="Alpha_L_fucos"/>
    <property type="match status" value="1"/>
</dbReference>
<evidence type="ECO:0000256" key="5">
    <source>
        <dbReference type="ARBA" id="ARBA00022801"/>
    </source>
</evidence>
<dbReference type="InterPro" id="IPR016286">
    <property type="entry name" value="FUC_metazoa-typ"/>
</dbReference>
<evidence type="ECO:0000256" key="1">
    <source>
        <dbReference type="ARBA" id="ARBA00004071"/>
    </source>
</evidence>
<name>A0A9D1LRP4_9FIRM</name>
<keyword evidence="4" id="KW-0732">Signal</keyword>
<evidence type="ECO:0000313" key="8">
    <source>
        <dbReference type="EMBL" id="HIU46737.1"/>
    </source>
</evidence>
<keyword evidence="6" id="KW-0326">Glycosidase</keyword>
<sequence>MPVNRIVDESAAGAVDGLSGDRNTQQMLTWLKDAGFGLFIHWSVDVQLGCVISHSLVGASREYADRFYDELPRTFNPQNWDADEVARLARISGAQYAVFTTKHHNGFCMWDTATTPFNIINTPYGRDIVAQYVQAFRAQGLKVGFYYSPEDFRFLYDNAQTITRTPTSPYPADVMARYRAYLTAQMTELMTKFGKIDLIFFDGGELMRDETGESLQELCKRIAWDLQPGILVTRGAIKTPEQSLPGVGMSETWEACITLASAWGYQPTNEIYKTGYQAIELLATTRALGGALLLNIAPDSSGAISPIQEGLLREIGLWNFINREAVLGVRPWILAREGDAILMRGAHGELYAVLMNQRDWARGERRAFTLKSARITPQSEISVLGASGELTEYRPDLDARTYMEQRPDGLHIDVMNAQRVYCGLNWPNPLVVRITAVEPAFTPMEVHTLPAQADNGRATLRAHVADLGSFTAARAGFEWRVYPGFARAASTEGWQFTAAGDVNAPGDVELALGALEPGVTYQYCAVIENDMNRMTGELELFTA</sequence>
<evidence type="ECO:0000256" key="6">
    <source>
        <dbReference type="ARBA" id="ARBA00023295"/>
    </source>
</evidence>
<dbReference type="SUPFAM" id="SSF51445">
    <property type="entry name" value="(Trans)glycosidases"/>
    <property type="match status" value="1"/>
</dbReference>
<dbReference type="PRINTS" id="PR00741">
    <property type="entry name" value="GLHYDRLASE29"/>
</dbReference>
<dbReference type="AlphaFoldDB" id="A0A9D1LRP4"/>
<dbReference type="PANTHER" id="PTHR10030">
    <property type="entry name" value="ALPHA-L-FUCOSIDASE"/>
    <property type="match status" value="1"/>
</dbReference>
<dbReference type="InterPro" id="IPR000933">
    <property type="entry name" value="Glyco_hydro_29"/>
</dbReference>
<feature type="domain" description="Glycoside hydrolase family 29 N-terminal" evidence="7">
    <location>
        <begin position="23"/>
        <end position="322"/>
    </location>
</feature>
<comment type="caution">
    <text evidence="8">The sequence shown here is derived from an EMBL/GenBank/DDBJ whole genome shotgun (WGS) entry which is preliminary data.</text>
</comment>
<proteinExistence type="inferred from homology"/>
<evidence type="ECO:0000256" key="3">
    <source>
        <dbReference type="ARBA" id="ARBA00012662"/>
    </source>
</evidence>
<comment type="function">
    <text evidence="1">Alpha-L-fucosidase is responsible for hydrolyzing the alpha-1,6-linked fucose joined to the reducing-end N-acetylglucosamine of the carbohydrate moieties of glycoproteins.</text>
</comment>
<evidence type="ECO:0000256" key="2">
    <source>
        <dbReference type="ARBA" id="ARBA00007951"/>
    </source>
</evidence>
<dbReference type="GO" id="GO:0016139">
    <property type="term" value="P:glycoside catabolic process"/>
    <property type="evidence" value="ECO:0007669"/>
    <property type="project" value="TreeGrafter"/>
</dbReference>
<evidence type="ECO:0000259" key="7">
    <source>
        <dbReference type="Pfam" id="PF01120"/>
    </source>
</evidence>